<proteinExistence type="predicted"/>
<sequence>MKGLVARRQRVLRVRHVQHAMAVADTARARDEAEGIARNVERLRKVRGDLFANEGVATGASFAAMQELAGRLERAGRQLDGALYDARRKVEAKEGATIAANREKEIAARLKERARAELEEWRENRLAALPRYRRMQRAGRDE</sequence>
<dbReference type="PATRIC" id="fig|1346791.3.peg.271"/>
<dbReference type="STRING" id="1346791.M529_01425"/>
<evidence type="ECO:0008006" key="3">
    <source>
        <dbReference type="Google" id="ProtNLM"/>
    </source>
</evidence>
<dbReference type="Proteomes" id="UP000015523">
    <property type="component" value="Unassembled WGS sequence"/>
</dbReference>
<accession>T0KKY6</accession>
<reference evidence="1 2" key="1">
    <citation type="journal article" date="2013" name="Genome Announc.">
        <title>Draft Genome Sequence of Sphingobium ummariense Strain RL-3, a Hexachlorocyclohexane-Degrading Bacterium.</title>
        <authorList>
            <person name="Kohli P."/>
            <person name="Dua A."/>
            <person name="Sangwan N."/>
            <person name="Oldach P."/>
            <person name="Khurana J.P."/>
            <person name="Lal R."/>
        </authorList>
    </citation>
    <scope>NUCLEOTIDE SEQUENCE [LARGE SCALE GENOMIC DNA]</scope>
    <source>
        <strain evidence="1 2">RL-3</strain>
    </source>
</reference>
<dbReference type="OrthoDB" id="7478373at2"/>
<dbReference type="EMBL" id="AUWY01000022">
    <property type="protein sequence ID" value="EQB34013.1"/>
    <property type="molecule type" value="Genomic_DNA"/>
</dbReference>
<dbReference type="AlphaFoldDB" id="T0KKY6"/>
<dbReference type="RefSeq" id="WP_021316341.1">
    <property type="nucleotide sequence ID" value="NZ_AUWY01000022.1"/>
</dbReference>
<organism evidence="1 2">
    <name type="scientific">Sphingobium ummariense RL-3</name>
    <dbReference type="NCBI Taxonomy" id="1346791"/>
    <lineage>
        <taxon>Bacteria</taxon>
        <taxon>Pseudomonadati</taxon>
        <taxon>Pseudomonadota</taxon>
        <taxon>Alphaproteobacteria</taxon>
        <taxon>Sphingomonadales</taxon>
        <taxon>Sphingomonadaceae</taxon>
        <taxon>Sphingobium</taxon>
    </lineage>
</organism>
<gene>
    <name evidence="1" type="ORF">M529_01425</name>
</gene>
<evidence type="ECO:0000313" key="2">
    <source>
        <dbReference type="Proteomes" id="UP000015523"/>
    </source>
</evidence>
<evidence type="ECO:0000313" key="1">
    <source>
        <dbReference type="EMBL" id="EQB34013.1"/>
    </source>
</evidence>
<protein>
    <recommendedName>
        <fullName evidence="3">Flagellar FliJ protein</fullName>
    </recommendedName>
</protein>
<comment type="caution">
    <text evidence="1">The sequence shown here is derived from an EMBL/GenBank/DDBJ whole genome shotgun (WGS) entry which is preliminary data.</text>
</comment>
<name>T0KKY6_9SPHN</name>
<keyword evidence="2" id="KW-1185">Reference proteome</keyword>